<dbReference type="InterPro" id="IPR019576">
    <property type="entry name" value="Pyridoxamine_oxidase_dimer_C"/>
</dbReference>
<reference evidence="8 9" key="1">
    <citation type="journal article" date="2019" name="Int. J. Syst. Evol. Microbiol.">
        <title>The Global Catalogue of Microorganisms (GCM) 10K type strain sequencing project: providing services to taxonomists for standard genome sequencing and annotation.</title>
        <authorList>
            <consortium name="The Broad Institute Genomics Platform"/>
            <consortium name="The Broad Institute Genome Sequencing Center for Infectious Disease"/>
            <person name="Wu L."/>
            <person name="Ma J."/>
        </authorList>
    </citation>
    <scope>NUCLEOTIDE SEQUENCE [LARGE SCALE GENOMIC DNA]</scope>
    <source>
        <strain evidence="8 9">JCM 12140</strain>
    </source>
</reference>
<feature type="domain" description="Pyridoxamine 5'-phosphate oxidase N-terminal" evidence="6">
    <location>
        <begin position="28"/>
        <end position="138"/>
    </location>
</feature>
<evidence type="ECO:0000313" key="9">
    <source>
        <dbReference type="Proteomes" id="UP001501742"/>
    </source>
</evidence>
<dbReference type="InterPro" id="IPR011576">
    <property type="entry name" value="Pyridox_Oxase_N"/>
</dbReference>
<dbReference type="PIRSF" id="PIRSF000190">
    <property type="entry name" value="Pyd_amn-ph_oxd"/>
    <property type="match status" value="1"/>
</dbReference>
<protein>
    <submittedName>
        <fullName evidence="8">Pyridoxamine 5'-phosphate oxidase</fullName>
    </submittedName>
</protein>
<gene>
    <name evidence="8" type="primary">pdxH_2</name>
    <name evidence="8" type="ORF">GCM10009627_29060</name>
</gene>
<evidence type="ECO:0000313" key="8">
    <source>
        <dbReference type="EMBL" id="GAA1494560.1"/>
    </source>
</evidence>
<evidence type="ECO:0000256" key="4">
    <source>
        <dbReference type="ARBA" id="ARBA00022643"/>
    </source>
</evidence>
<dbReference type="RefSeq" id="WP_204607147.1">
    <property type="nucleotide sequence ID" value="NZ_JAFBBT010000001.1"/>
</dbReference>
<dbReference type="PANTHER" id="PTHR10851:SF0">
    <property type="entry name" value="PYRIDOXINE-5'-PHOSPHATE OXIDASE"/>
    <property type="match status" value="1"/>
</dbReference>
<dbReference type="Gene3D" id="2.30.110.10">
    <property type="entry name" value="Electron Transport, Fmn-binding Protein, Chain A"/>
    <property type="match status" value="1"/>
</dbReference>
<dbReference type="Pfam" id="PF01243">
    <property type="entry name" value="PNPOx_N"/>
    <property type="match status" value="1"/>
</dbReference>
<dbReference type="Proteomes" id="UP001501742">
    <property type="component" value="Unassembled WGS sequence"/>
</dbReference>
<keyword evidence="3" id="KW-0285">Flavoprotein</keyword>
<feature type="domain" description="Pyridoxine 5'-phosphate oxidase dimerisation C-terminal" evidence="7">
    <location>
        <begin position="155"/>
        <end position="192"/>
    </location>
</feature>
<dbReference type="InterPro" id="IPR000659">
    <property type="entry name" value="Pyridox_Oxase"/>
</dbReference>
<dbReference type="Pfam" id="PF10590">
    <property type="entry name" value="PNP_phzG_C"/>
    <property type="match status" value="1"/>
</dbReference>
<name>A0ABN1ZGA6_9MICO</name>
<evidence type="ECO:0000259" key="7">
    <source>
        <dbReference type="Pfam" id="PF10590"/>
    </source>
</evidence>
<evidence type="ECO:0000256" key="3">
    <source>
        <dbReference type="ARBA" id="ARBA00022630"/>
    </source>
</evidence>
<dbReference type="EMBL" id="BAAAJX010000016">
    <property type="protein sequence ID" value="GAA1494560.1"/>
    <property type="molecule type" value="Genomic_DNA"/>
</dbReference>
<keyword evidence="4" id="KW-0288">FMN</keyword>
<keyword evidence="9" id="KW-1185">Reference proteome</keyword>
<keyword evidence="5" id="KW-0560">Oxidoreductase</keyword>
<comment type="similarity">
    <text evidence="2">Belongs to the pyridoxamine 5'-phosphate oxidase family.</text>
</comment>
<dbReference type="SUPFAM" id="SSF50475">
    <property type="entry name" value="FMN-binding split barrel"/>
    <property type="match status" value="1"/>
</dbReference>
<organism evidence="8 9">
    <name type="scientific">Curtobacterium herbarum</name>
    <dbReference type="NCBI Taxonomy" id="150122"/>
    <lineage>
        <taxon>Bacteria</taxon>
        <taxon>Bacillati</taxon>
        <taxon>Actinomycetota</taxon>
        <taxon>Actinomycetes</taxon>
        <taxon>Micrococcales</taxon>
        <taxon>Microbacteriaceae</taxon>
        <taxon>Curtobacterium</taxon>
    </lineage>
</organism>
<evidence type="ECO:0000256" key="2">
    <source>
        <dbReference type="ARBA" id="ARBA00007301"/>
    </source>
</evidence>
<comment type="caution">
    <text evidence="8">The sequence shown here is derived from an EMBL/GenBank/DDBJ whole genome shotgun (WGS) entry which is preliminary data.</text>
</comment>
<comment type="cofactor">
    <cofactor evidence="1">
        <name>FMN</name>
        <dbReference type="ChEBI" id="CHEBI:58210"/>
    </cofactor>
</comment>
<dbReference type="InterPro" id="IPR012349">
    <property type="entry name" value="Split_barrel_FMN-bd"/>
</dbReference>
<sequence length="196" mass="21305">MTGAVSGAPDPLALAASWLPATWSGVTPTMTLATIGLDGYPSARTVLLSAFDGQRLHFHTDTRSRKAAELAAVPRASVTIHWPDVARQLTVTGDVAPVTDREARIAYDARSRYLQVLAWLNDTDLAVAPEADRRVRWAAFEREHGDAPLSPPPTWGGFALTPLRMLFWTGAADGPSNRLAYERDACGVWRSEVWPG</sequence>
<accession>A0ABN1ZGA6</accession>
<dbReference type="PANTHER" id="PTHR10851">
    <property type="entry name" value="PYRIDOXINE-5-PHOSPHATE OXIDASE"/>
    <property type="match status" value="1"/>
</dbReference>
<evidence type="ECO:0000256" key="1">
    <source>
        <dbReference type="ARBA" id="ARBA00001917"/>
    </source>
</evidence>
<evidence type="ECO:0000256" key="5">
    <source>
        <dbReference type="ARBA" id="ARBA00023002"/>
    </source>
</evidence>
<evidence type="ECO:0000259" key="6">
    <source>
        <dbReference type="Pfam" id="PF01243"/>
    </source>
</evidence>
<proteinExistence type="inferred from homology"/>